<gene>
    <name evidence="12" type="ORF">D5H78_08055</name>
</gene>
<dbReference type="Pfam" id="PF00999">
    <property type="entry name" value="Na_H_Exchanger"/>
    <property type="match status" value="1"/>
</dbReference>
<feature type="transmembrane region" description="Helical" evidence="10">
    <location>
        <begin position="299"/>
        <end position="318"/>
    </location>
</feature>
<protein>
    <submittedName>
        <fullName evidence="12">Sodium:proton antiporter</fullName>
    </submittedName>
</protein>
<dbReference type="GO" id="GO:0051453">
    <property type="term" value="P:regulation of intracellular pH"/>
    <property type="evidence" value="ECO:0007669"/>
    <property type="project" value="TreeGrafter"/>
</dbReference>
<dbReference type="InterPro" id="IPR006153">
    <property type="entry name" value="Cation/H_exchanger_TM"/>
</dbReference>
<dbReference type="Proteomes" id="UP000265614">
    <property type="component" value="Unassembled WGS sequence"/>
</dbReference>
<evidence type="ECO:0000256" key="1">
    <source>
        <dbReference type="ARBA" id="ARBA00004651"/>
    </source>
</evidence>
<feature type="domain" description="Cation/H+ exchanger transmembrane" evidence="11">
    <location>
        <begin position="12"/>
        <end position="392"/>
    </location>
</feature>
<comment type="caution">
    <text evidence="12">The sequence shown here is derived from an EMBL/GenBank/DDBJ whole genome shotgun (WGS) entry which is preliminary data.</text>
</comment>
<evidence type="ECO:0000259" key="11">
    <source>
        <dbReference type="Pfam" id="PF00999"/>
    </source>
</evidence>
<proteinExistence type="predicted"/>
<evidence type="ECO:0000256" key="9">
    <source>
        <dbReference type="ARBA" id="ARBA00023201"/>
    </source>
</evidence>
<feature type="transmembrane region" description="Helical" evidence="10">
    <location>
        <begin position="80"/>
        <end position="102"/>
    </location>
</feature>
<dbReference type="PANTHER" id="PTHR10110:SF86">
    <property type="entry name" value="SODIUM_HYDROGEN EXCHANGER 7"/>
    <property type="match status" value="1"/>
</dbReference>
<dbReference type="EMBL" id="QZEZ01000002">
    <property type="protein sequence ID" value="RJK97145.1"/>
    <property type="molecule type" value="Genomic_DNA"/>
</dbReference>
<keyword evidence="13" id="KW-1185">Reference proteome</keyword>
<dbReference type="GO" id="GO:0015385">
    <property type="term" value="F:sodium:proton antiporter activity"/>
    <property type="evidence" value="ECO:0007669"/>
    <property type="project" value="InterPro"/>
</dbReference>
<evidence type="ECO:0000256" key="10">
    <source>
        <dbReference type="SAM" id="Phobius"/>
    </source>
</evidence>
<dbReference type="OrthoDB" id="57886at2"/>
<dbReference type="AlphaFoldDB" id="A0A3A3Z1L8"/>
<evidence type="ECO:0000256" key="6">
    <source>
        <dbReference type="ARBA" id="ARBA00023053"/>
    </source>
</evidence>
<dbReference type="GO" id="GO:0005886">
    <property type="term" value="C:plasma membrane"/>
    <property type="evidence" value="ECO:0007669"/>
    <property type="project" value="UniProtKB-SubCell"/>
</dbReference>
<feature type="transmembrane region" description="Helical" evidence="10">
    <location>
        <begin position="267"/>
        <end position="287"/>
    </location>
</feature>
<keyword evidence="5 10" id="KW-1133">Transmembrane helix</keyword>
<keyword evidence="9" id="KW-0739">Sodium transport</keyword>
<evidence type="ECO:0000256" key="3">
    <source>
        <dbReference type="ARBA" id="ARBA00022475"/>
    </source>
</evidence>
<dbReference type="GO" id="GO:0015386">
    <property type="term" value="F:potassium:proton antiporter activity"/>
    <property type="evidence" value="ECO:0007669"/>
    <property type="project" value="TreeGrafter"/>
</dbReference>
<keyword evidence="6" id="KW-0915">Sodium</keyword>
<organism evidence="12 13">
    <name type="scientific">Vallicoccus soli</name>
    <dbReference type="NCBI Taxonomy" id="2339232"/>
    <lineage>
        <taxon>Bacteria</taxon>
        <taxon>Bacillati</taxon>
        <taxon>Actinomycetota</taxon>
        <taxon>Actinomycetes</taxon>
        <taxon>Motilibacterales</taxon>
        <taxon>Vallicoccaceae</taxon>
        <taxon>Vallicoccus</taxon>
    </lineage>
</organism>
<evidence type="ECO:0000256" key="5">
    <source>
        <dbReference type="ARBA" id="ARBA00022989"/>
    </source>
</evidence>
<comment type="subcellular location">
    <subcellularLocation>
        <location evidence="1">Cell membrane</location>
        <topology evidence="1">Multi-pass membrane protein</topology>
    </subcellularLocation>
</comment>
<keyword evidence="7" id="KW-0406">Ion transport</keyword>
<name>A0A3A3Z1L8_9ACTN</name>
<keyword evidence="2" id="KW-0813">Transport</keyword>
<evidence type="ECO:0000313" key="13">
    <source>
        <dbReference type="Proteomes" id="UP000265614"/>
    </source>
</evidence>
<sequence length="506" mass="51765">MGTLEVLLLLLLAAALLPALAERTGLPAPVLTTCAGAVLALVPAVPRLEVDPELVLPVLLPPLIFAAASRVSTRALRRDAAALVSLAVLLVLVTTVAVALAVRLVDPTLPLAVAVLLGAVVSPPDPVAASSVAGRVGLPRRLLDHLEGEGLFNDATALVVFQAALTVAAGGALTLGGTARLVLLSTVAGALLGLALGRLASALLERLDDPRAEVLLTVLLPYGAFVPIDLLGGSGVVAVIAAGLYVGQFGAGSLSPAGRLQGGAVWGALELAATGVAFGLVGAEVVQVLQDRPPGGTQLAAAAVVCATAAAARLLWVAPAGLLLRRAGRLQGGVWRESVVISWAGMRGVVTVATVLALPEDLPGRSTVQVCALAVVLVTLLGQGPTLAPVVRALGVTGEDDVAAEVERLRGEAARAALARLDDLVAEGRVETGEAERVRRAYGWRRDARRAAADGDPRLERHAEVLRALHDAERDVVLERRRSGSAPDAVTSVVLRDIEARALRGR</sequence>
<dbReference type="Gene3D" id="6.10.140.1330">
    <property type="match status" value="1"/>
</dbReference>
<reference evidence="12 13" key="1">
    <citation type="submission" date="2018-09" db="EMBL/GenBank/DDBJ databases">
        <title>YIM 75000 draft genome.</title>
        <authorList>
            <person name="Tang S."/>
            <person name="Feng Y."/>
        </authorList>
    </citation>
    <scope>NUCLEOTIDE SEQUENCE [LARGE SCALE GENOMIC DNA]</scope>
    <source>
        <strain evidence="12 13">YIM 75000</strain>
    </source>
</reference>
<evidence type="ECO:0000256" key="7">
    <source>
        <dbReference type="ARBA" id="ARBA00023065"/>
    </source>
</evidence>
<dbReference type="RefSeq" id="WP_119949862.1">
    <property type="nucleotide sequence ID" value="NZ_QZEZ01000002.1"/>
</dbReference>
<evidence type="ECO:0000256" key="2">
    <source>
        <dbReference type="ARBA" id="ARBA00022448"/>
    </source>
</evidence>
<keyword evidence="8 10" id="KW-0472">Membrane</keyword>
<evidence type="ECO:0000313" key="12">
    <source>
        <dbReference type="EMBL" id="RJK97145.1"/>
    </source>
</evidence>
<accession>A0A3A3Z1L8</accession>
<feature type="transmembrane region" description="Helical" evidence="10">
    <location>
        <begin position="182"/>
        <end position="204"/>
    </location>
</feature>
<dbReference type="InterPro" id="IPR018422">
    <property type="entry name" value="Cation/H_exchanger_CPA1"/>
</dbReference>
<feature type="transmembrane region" description="Helical" evidence="10">
    <location>
        <begin position="224"/>
        <end position="246"/>
    </location>
</feature>
<feature type="transmembrane region" description="Helical" evidence="10">
    <location>
        <begin position="54"/>
        <end position="73"/>
    </location>
</feature>
<dbReference type="PANTHER" id="PTHR10110">
    <property type="entry name" value="SODIUM/HYDROGEN EXCHANGER"/>
    <property type="match status" value="1"/>
</dbReference>
<evidence type="ECO:0000256" key="8">
    <source>
        <dbReference type="ARBA" id="ARBA00023136"/>
    </source>
</evidence>
<dbReference type="GO" id="GO:0098719">
    <property type="term" value="P:sodium ion import across plasma membrane"/>
    <property type="evidence" value="ECO:0007669"/>
    <property type="project" value="TreeGrafter"/>
</dbReference>
<evidence type="ECO:0000256" key="4">
    <source>
        <dbReference type="ARBA" id="ARBA00022692"/>
    </source>
</evidence>
<keyword evidence="3" id="KW-1003">Cell membrane</keyword>
<feature type="transmembrane region" description="Helical" evidence="10">
    <location>
        <begin position="155"/>
        <end position="175"/>
    </location>
</feature>
<keyword evidence="4 10" id="KW-0812">Transmembrane</keyword>